<reference evidence="2" key="2">
    <citation type="submission" date="2015-01" db="EMBL/GenBank/DDBJ databases">
        <title>Evolutionary Origins and Diversification of the Mycorrhizal Mutualists.</title>
        <authorList>
            <consortium name="DOE Joint Genome Institute"/>
            <consortium name="Mycorrhizal Genomics Consortium"/>
            <person name="Kohler A."/>
            <person name="Kuo A."/>
            <person name="Nagy L.G."/>
            <person name="Floudas D."/>
            <person name="Copeland A."/>
            <person name="Barry K.W."/>
            <person name="Cichocki N."/>
            <person name="Veneault-Fourrey C."/>
            <person name="LaButti K."/>
            <person name="Lindquist E.A."/>
            <person name="Lipzen A."/>
            <person name="Lundell T."/>
            <person name="Morin E."/>
            <person name="Murat C."/>
            <person name="Riley R."/>
            <person name="Ohm R."/>
            <person name="Sun H."/>
            <person name="Tunlid A."/>
            <person name="Henrissat B."/>
            <person name="Grigoriev I.V."/>
            <person name="Hibbett D.S."/>
            <person name="Martin F."/>
        </authorList>
    </citation>
    <scope>NUCLEOTIDE SEQUENCE [LARGE SCALE GENOMIC DNA]</scope>
    <source>
        <strain evidence="2">Ve08.2h10</strain>
    </source>
</reference>
<dbReference type="InParanoid" id="A0A0D0C7X0"/>
<protein>
    <submittedName>
        <fullName evidence="1">Unplaced genomic scaffold scaffold_6879, whole genome shotgun sequence</fullName>
    </submittedName>
</protein>
<reference evidence="1 2" key="1">
    <citation type="submission" date="2014-04" db="EMBL/GenBank/DDBJ databases">
        <authorList>
            <consortium name="DOE Joint Genome Institute"/>
            <person name="Kuo A."/>
            <person name="Kohler A."/>
            <person name="Jargeat P."/>
            <person name="Nagy L.G."/>
            <person name="Floudas D."/>
            <person name="Copeland A."/>
            <person name="Barry K.W."/>
            <person name="Cichocki N."/>
            <person name="Veneault-Fourrey C."/>
            <person name="LaButti K."/>
            <person name="Lindquist E.A."/>
            <person name="Lipzen A."/>
            <person name="Lundell T."/>
            <person name="Morin E."/>
            <person name="Murat C."/>
            <person name="Sun H."/>
            <person name="Tunlid A."/>
            <person name="Henrissat B."/>
            <person name="Grigoriev I.V."/>
            <person name="Hibbett D.S."/>
            <person name="Martin F."/>
            <person name="Nordberg H.P."/>
            <person name="Cantor M.N."/>
            <person name="Hua S.X."/>
        </authorList>
    </citation>
    <scope>NUCLEOTIDE SEQUENCE [LARGE SCALE GENOMIC DNA]</scope>
    <source>
        <strain evidence="1 2">Ve08.2h10</strain>
    </source>
</reference>
<sequence>MLTPLNPPFTCLTCYFYDSIVCESSLPSDVNSFNQHGVDTSIDFPDPAGPVAPHFLSFSEHPALLGNDGLEVLSPLSICILIEDAAALAENILGVNLQPPSEENVGTNSLLTPQAPTGSGPVLGMPPHWGVPTPTGSPVGSTGLMVLLLSLQF</sequence>
<dbReference type="AlphaFoldDB" id="A0A0D0C7X0"/>
<gene>
    <name evidence="1" type="ORF">PAXRUDRAFT_22872</name>
</gene>
<dbReference type="HOGENOM" id="CLU_1713895_0_0_1"/>
<organism evidence="1 2">
    <name type="scientific">Paxillus rubicundulus Ve08.2h10</name>
    <dbReference type="NCBI Taxonomy" id="930991"/>
    <lineage>
        <taxon>Eukaryota</taxon>
        <taxon>Fungi</taxon>
        <taxon>Dikarya</taxon>
        <taxon>Basidiomycota</taxon>
        <taxon>Agaricomycotina</taxon>
        <taxon>Agaricomycetes</taxon>
        <taxon>Agaricomycetidae</taxon>
        <taxon>Boletales</taxon>
        <taxon>Paxilineae</taxon>
        <taxon>Paxillaceae</taxon>
        <taxon>Paxillus</taxon>
    </lineage>
</organism>
<proteinExistence type="predicted"/>
<evidence type="ECO:0000313" key="1">
    <source>
        <dbReference type="EMBL" id="KIK71758.1"/>
    </source>
</evidence>
<accession>A0A0D0C7X0</accession>
<dbReference type="EMBL" id="KN831701">
    <property type="protein sequence ID" value="KIK71758.1"/>
    <property type="molecule type" value="Genomic_DNA"/>
</dbReference>
<keyword evidence="2" id="KW-1185">Reference proteome</keyword>
<dbReference type="Proteomes" id="UP000054538">
    <property type="component" value="Unassembled WGS sequence"/>
</dbReference>
<evidence type="ECO:0000313" key="2">
    <source>
        <dbReference type="Proteomes" id="UP000054538"/>
    </source>
</evidence>
<name>A0A0D0C7X0_9AGAM</name>